<dbReference type="AlphaFoldDB" id="A0AAD4LGF4"/>
<organism evidence="3 4">
    <name type="scientific">Lactarius akahatsu</name>
    <dbReference type="NCBI Taxonomy" id="416441"/>
    <lineage>
        <taxon>Eukaryota</taxon>
        <taxon>Fungi</taxon>
        <taxon>Dikarya</taxon>
        <taxon>Basidiomycota</taxon>
        <taxon>Agaricomycotina</taxon>
        <taxon>Agaricomycetes</taxon>
        <taxon>Russulales</taxon>
        <taxon>Russulaceae</taxon>
        <taxon>Lactarius</taxon>
    </lineage>
</organism>
<comment type="caution">
    <text evidence="3">The sequence shown here is derived from an EMBL/GenBank/DDBJ whole genome shotgun (WGS) entry which is preliminary data.</text>
</comment>
<feature type="region of interest" description="Disordered" evidence="1">
    <location>
        <begin position="326"/>
        <end position="358"/>
    </location>
</feature>
<dbReference type="PANTHER" id="PTHR33840:SF2">
    <property type="entry name" value="TLE1 PHOSPHOLIPASE DOMAIN-CONTAINING PROTEIN"/>
    <property type="match status" value="1"/>
</dbReference>
<evidence type="ECO:0000313" key="3">
    <source>
        <dbReference type="EMBL" id="KAH8992429.1"/>
    </source>
</evidence>
<accession>A0AAD4LGF4</accession>
<feature type="domain" description="T6SS Phospholipase effector Tle1-like catalytic" evidence="2">
    <location>
        <begin position="15"/>
        <end position="300"/>
    </location>
</feature>
<dbReference type="PANTHER" id="PTHR33840">
    <property type="match status" value="1"/>
</dbReference>
<gene>
    <name evidence="3" type="ORF">EDB92DRAFT_1934764</name>
</gene>
<dbReference type="EMBL" id="JAKELL010000022">
    <property type="protein sequence ID" value="KAH8992429.1"/>
    <property type="molecule type" value="Genomic_DNA"/>
</dbReference>
<sequence>MSNFLSGDAAQSQPRTLILCFDGTSDKYDKDNTNVVKLYSLFNKDHVDQQLCYYQAGIGTYTEPGFISSIVQWVAKTLDKAVAWYLYQHILDGYRFLMRNYNAGDRVCLFGFSRGAYTCPSSRRDVGLLSKDNTEQIPFAYQLYASDHPHDLDLVEGFKKTFCRNVPIDFVGVWDTVASTGIIMNKTLPFAGVNTTIRVFRQALALDEHRVKFIADYYHRDSEKKVAAASDLDPSSRDEQVSNVPGNMSRVIRHEMDEIFKKPDVKEVWFAGCHADVGGGVKENEESALSDVPLRWMVREIVSAGVKVIFDENALEDHRIPVSMIVSQPTTDDPQPQHPEKGNGYGDQSSPSDDPLDAEDVEDVKTKIHDQLVKVPAWRLLEYIPITFPSTDKNGKPIMKRSFHLERGRLVPPNPYFHESVKACLKQGYEPKAKYKKGEEKYVY</sequence>
<dbReference type="InterPro" id="IPR018712">
    <property type="entry name" value="Tle1-like_cat"/>
</dbReference>
<reference evidence="3" key="1">
    <citation type="submission" date="2022-01" db="EMBL/GenBank/DDBJ databases">
        <title>Comparative genomics reveals a dynamic genome evolution in the ectomycorrhizal milk-cap (Lactarius) mushrooms.</title>
        <authorList>
            <consortium name="DOE Joint Genome Institute"/>
            <person name="Lebreton A."/>
            <person name="Tang N."/>
            <person name="Kuo A."/>
            <person name="LaButti K."/>
            <person name="Drula E."/>
            <person name="Barry K."/>
            <person name="Clum A."/>
            <person name="Lipzen A."/>
            <person name="Mousain D."/>
            <person name="Ng V."/>
            <person name="Wang R."/>
            <person name="Wang X."/>
            <person name="Dai Y."/>
            <person name="Henrissat B."/>
            <person name="Grigoriev I.V."/>
            <person name="Guerin-Laguette A."/>
            <person name="Yu F."/>
            <person name="Martin F.M."/>
        </authorList>
    </citation>
    <scope>NUCLEOTIDE SEQUENCE</scope>
    <source>
        <strain evidence="3">QP</strain>
    </source>
</reference>
<dbReference type="Pfam" id="PF09994">
    <property type="entry name" value="T6SS_Tle1-like_cat"/>
    <property type="match status" value="1"/>
</dbReference>
<evidence type="ECO:0000259" key="2">
    <source>
        <dbReference type="Pfam" id="PF09994"/>
    </source>
</evidence>
<protein>
    <recommendedName>
        <fullName evidence="2">T6SS Phospholipase effector Tle1-like catalytic domain-containing protein</fullName>
    </recommendedName>
</protein>
<evidence type="ECO:0000313" key="4">
    <source>
        <dbReference type="Proteomes" id="UP001201163"/>
    </source>
</evidence>
<name>A0AAD4LGF4_9AGAM</name>
<proteinExistence type="predicted"/>
<keyword evidence="4" id="KW-1185">Reference proteome</keyword>
<evidence type="ECO:0000256" key="1">
    <source>
        <dbReference type="SAM" id="MobiDB-lite"/>
    </source>
</evidence>
<dbReference type="Proteomes" id="UP001201163">
    <property type="component" value="Unassembled WGS sequence"/>
</dbReference>